<accession>A0AAV7S4E6</accession>
<evidence type="ECO:0000313" key="3">
    <source>
        <dbReference type="Proteomes" id="UP001066276"/>
    </source>
</evidence>
<name>A0AAV7S4E6_PLEWA</name>
<keyword evidence="3" id="KW-1185">Reference proteome</keyword>
<dbReference type="Proteomes" id="UP001066276">
    <property type="component" value="Chromosome 5"/>
</dbReference>
<gene>
    <name evidence="2" type="ORF">NDU88_011489</name>
</gene>
<feature type="transmembrane region" description="Helical" evidence="1">
    <location>
        <begin position="23"/>
        <end position="46"/>
    </location>
</feature>
<evidence type="ECO:0008006" key="4">
    <source>
        <dbReference type="Google" id="ProtNLM"/>
    </source>
</evidence>
<organism evidence="2 3">
    <name type="scientific">Pleurodeles waltl</name>
    <name type="common">Iberian ribbed newt</name>
    <dbReference type="NCBI Taxonomy" id="8319"/>
    <lineage>
        <taxon>Eukaryota</taxon>
        <taxon>Metazoa</taxon>
        <taxon>Chordata</taxon>
        <taxon>Craniata</taxon>
        <taxon>Vertebrata</taxon>
        <taxon>Euteleostomi</taxon>
        <taxon>Amphibia</taxon>
        <taxon>Batrachia</taxon>
        <taxon>Caudata</taxon>
        <taxon>Salamandroidea</taxon>
        <taxon>Salamandridae</taxon>
        <taxon>Pleurodelinae</taxon>
        <taxon>Pleurodeles</taxon>
    </lineage>
</organism>
<evidence type="ECO:0000256" key="1">
    <source>
        <dbReference type="SAM" id="Phobius"/>
    </source>
</evidence>
<proteinExistence type="predicted"/>
<sequence length="140" mass="15481">MLSGLTLPHLLVFQSRRPRARAAYLFLIPVVIPGFNLLLRSTYFLLSHRARFLLRSFLGCVFASSWGPTFCFAAPVQHRGLDLLRGRLNRLRLSFIRSSGSSPHLPSLFWAAAGPRASGLLCVGRWLPGAPLYACCSIGL</sequence>
<keyword evidence="1" id="KW-1133">Transmembrane helix</keyword>
<comment type="caution">
    <text evidence="2">The sequence shown here is derived from an EMBL/GenBank/DDBJ whole genome shotgun (WGS) entry which is preliminary data.</text>
</comment>
<keyword evidence="1" id="KW-0472">Membrane</keyword>
<dbReference type="EMBL" id="JANPWB010000009">
    <property type="protein sequence ID" value="KAJ1158816.1"/>
    <property type="molecule type" value="Genomic_DNA"/>
</dbReference>
<feature type="transmembrane region" description="Helical" evidence="1">
    <location>
        <begin position="52"/>
        <end position="76"/>
    </location>
</feature>
<dbReference type="AlphaFoldDB" id="A0AAV7S4E6"/>
<keyword evidence="1" id="KW-0812">Transmembrane</keyword>
<protein>
    <recommendedName>
        <fullName evidence="4">Transmembrane protein</fullName>
    </recommendedName>
</protein>
<evidence type="ECO:0000313" key="2">
    <source>
        <dbReference type="EMBL" id="KAJ1158816.1"/>
    </source>
</evidence>
<reference evidence="2" key="1">
    <citation type="journal article" date="2022" name="bioRxiv">
        <title>Sequencing and chromosome-scale assembly of the giantPleurodeles waltlgenome.</title>
        <authorList>
            <person name="Brown T."/>
            <person name="Elewa A."/>
            <person name="Iarovenko S."/>
            <person name="Subramanian E."/>
            <person name="Araus A.J."/>
            <person name="Petzold A."/>
            <person name="Susuki M."/>
            <person name="Suzuki K.-i.T."/>
            <person name="Hayashi T."/>
            <person name="Toyoda A."/>
            <person name="Oliveira C."/>
            <person name="Osipova E."/>
            <person name="Leigh N.D."/>
            <person name="Simon A."/>
            <person name="Yun M.H."/>
        </authorList>
    </citation>
    <scope>NUCLEOTIDE SEQUENCE</scope>
    <source>
        <strain evidence="2">20211129_DDA</strain>
        <tissue evidence="2">Liver</tissue>
    </source>
</reference>